<evidence type="ECO:0000259" key="5">
    <source>
        <dbReference type="PROSITE" id="PS51656"/>
    </source>
</evidence>
<evidence type="ECO:0000256" key="4">
    <source>
        <dbReference type="ARBA" id="ARBA00023014"/>
    </source>
</evidence>
<keyword evidence="2" id="KW-0479">Metal-binding</keyword>
<dbReference type="InterPro" id="IPR051069">
    <property type="entry name" value="ACDS_complex_subunit"/>
</dbReference>
<evidence type="ECO:0000313" key="7">
    <source>
        <dbReference type="Proteomes" id="UP000649604"/>
    </source>
</evidence>
<comment type="caution">
    <text evidence="6">The sequence shown here is derived from an EMBL/GenBank/DDBJ whole genome shotgun (WGS) entry which is preliminary data.</text>
</comment>
<keyword evidence="1" id="KW-0004">4Fe-4S</keyword>
<evidence type="ECO:0000313" key="6">
    <source>
        <dbReference type="EMBL" id="MBD3325944.1"/>
    </source>
</evidence>
<dbReference type="AlphaFoldDB" id="A0A9D5JX60"/>
<dbReference type="PROSITE" id="PS51656">
    <property type="entry name" value="4FE4S"/>
    <property type="match status" value="1"/>
</dbReference>
<dbReference type="GO" id="GO:0046872">
    <property type="term" value="F:metal ion binding"/>
    <property type="evidence" value="ECO:0007669"/>
    <property type="project" value="UniProtKB-KW"/>
</dbReference>
<sequence length="187" mass="21418">MLLERFQEIETFFPKCHPGEAEWIAANVALAEDISPVFPYLNAIMKGAIFDAAHNTLNFKFGGHGVTLHPQKMIITRLQDRQELDRLLGELKTLINRTYKKRETIEPSTKSRRALTVFEIYKLLPRQNCQVCGEPTCMAFAGRLLDERVTIEVCQPLFTEEYASERQTLLHMLEEAGYATPSLQEKS</sequence>
<dbReference type="InterPro" id="IPR007202">
    <property type="entry name" value="4Fe-4S_dom"/>
</dbReference>
<reference evidence="6" key="1">
    <citation type="submission" date="2019-11" db="EMBL/GenBank/DDBJ databases">
        <title>Microbial mats filling the niche in hypersaline microbial mats.</title>
        <authorList>
            <person name="Wong H.L."/>
            <person name="Macleod F.I."/>
            <person name="White R.A. III"/>
            <person name="Burns B.P."/>
        </authorList>
    </citation>
    <scope>NUCLEOTIDE SEQUENCE</scope>
    <source>
        <strain evidence="6">Rbin_158</strain>
    </source>
</reference>
<dbReference type="PANTHER" id="PTHR36214">
    <property type="match status" value="1"/>
</dbReference>
<evidence type="ECO:0000256" key="3">
    <source>
        <dbReference type="ARBA" id="ARBA00023004"/>
    </source>
</evidence>
<keyword evidence="3" id="KW-0408">Iron</keyword>
<dbReference type="Pfam" id="PF04060">
    <property type="entry name" value="FeS"/>
    <property type="match status" value="1"/>
</dbReference>
<name>A0A9D5JX60_9BACT</name>
<accession>A0A9D5JX60</accession>
<evidence type="ECO:0000256" key="2">
    <source>
        <dbReference type="ARBA" id="ARBA00022723"/>
    </source>
</evidence>
<feature type="domain" description="4Fe-4S" evidence="5">
    <location>
        <begin position="113"/>
        <end position="171"/>
    </location>
</feature>
<dbReference type="Proteomes" id="UP000649604">
    <property type="component" value="Unassembled WGS sequence"/>
</dbReference>
<proteinExistence type="predicted"/>
<gene>
    <name evidence="6" type="ORF">GF339_15260</name>
</gene>
<organism evidence="6 7">
    <name type="scientific">candidate division KSB3 bacterium</name>
    <dbReference type="NCBI Taxonomy" id="2044937"/>
    <lineage>
        <taxon>Bacteria</taxon>
        <taxon>candidate division KSB3</taxon>
    </lineage>
</organism>
<dbReference type="EMBL" id="WJJP01000500">
    <property type="protein sequence ID" value="MBD3325944.1"/>
    <property type="molecule type" value="Genomic_DNA"/>
</dbReference>
<evidence type="ECO:0000256" key="1">
    <source>
        <dbReference type="ARBA" id="ARBA00022485"/>
    </source>
</evidence>
<protein>
    <recommendedName>
        <fullName evidence="5">4Fe-4S domain-containing protein</fullName>
    </recommendedName>
</protein>
<dbReference type="GO" id="GO:0051539">
    <property type="term" value="F:4 iron, 4 sulfur cluster binding"/>
    <property type="evidence" value="ECO:0007669"/>
    <property type="project" value="UniProtKB-KW"/>
</dbReference>
<dbReference type="PANTHER" id="PTHR36214:SF3">
    <property type="entry name" value="ACETYL-COA DECARBONYLASE_SYNTHASE COMPLEX SUBUNIT GAMMA"/>
    <property type="match status" value="1"/>
</dbReference>
<dbReference type="Gene3D" id="1.10.15.40">
    <property type="entry name" value="Electron transport complex subunit B, putative Fe-S cluster"/>
    <property type="match status" value="1"/>
</dbReference>
<keyword evidence="4" id="KW-0411">Iron-sulfur</keyword>